<dbReference type="KEGG" id="mcys:MCB1EB_1030"/>
<dbReference type="Proteomes" id="UP000282597">
    <property type="component" value="Chromosome"/>
</dbReference>
<sequence length="301" mass="34564">MPLDLNAWKQLEAKHNVELVVPIFQSIDSDFTYKELEATGIRLGYCAGLATLWISKHFCPENAKLWDTYVGMRQQEVQNRTDPDSHNSNNNSGSPISRNSRVQILMGVQMRHNELQHRYVDESKLLDAKYVAEQKKLTEENALSNSLLSWGATLISNTFTSDKDTLDTLSPELQKKYEAEHKVERDKMFRSVVIGSSVADSQYYSLKSEFVPRELFRSVDFRNYCLIRLVLSIGPLSTKSGHAIAVYRHLGNSFLVDANNGVWTGGWYNIVSLFEEIWETHYKPYCKFENAELIHFSRPVV</sequence>
<feature type="compositionally biased region" description="Polar residues" evidence="1">
    <location>
        <begin position="86"/>
        <end position="97"/>
    </location>
</feature>
<dbReference type="Gene3D" id="3.90.70.20">
    <property type="match status" value="1"/>
</dbReference>
<dbReference type="EMBL" id="AP018150">
    <property type="protein sequence ID" value="BBE09191.1"/>
    <property type="molecule type" value="Genomic_DNA"/>
</dbReference>
<evidence type="ECO:0000313" key="2">
    <source>
        <dbReference type="EMBL" id="BBE09191.1"/>
    </source>
</evidence>
<dbReference type="RefSeq" id="WP_045362380.1">
    <property type="nucleotide sequence ID" value="NZ_AP018150.1"/>
</dbReference>
<name>A0A2Z6EUV0_9BURK</name>
<evidence type="ECO:0000256" key="1">
    <source>
        <dbReference type="SAM" id="MobiDB-lite"/>
    </source>
</evidence>
<accession>A0A2Z6EUV0</accession>
<protein>
    <submittedName>
        <fullName evidence="2">Uncharacterized protein</fullName>
    </submittedName>
</protein>
<gene>
    <name evidence="2" type="ORF">MCB1EB_1030</name>
</gene>
<feature type="region of interest" description="Disordered" evidence="1">
    <location>
        <begin position="78"/>
        <end position="97"/>
    </location>
</feature>
<dbReference type="AlphaFoldDB" id="A0A2Z6EUV0"/>
<reference evidence="2 3" key="1">
    <citation type="journal article" date="2018" name="Microbes Environ.">
        <title>Comparative Genomic Insights into Endofungal Lifestyles of Two Bacterial Endosymbionts, Mycoavidus cysteinexigens and Burkholderia rhizoxinica.</title>
        <authorList>
            <person name="Sharmin D."/>
            <person name="Guo Y."/>
            <person name="Nishizawa T."/>
            <person name="Ohshima S."/>
            <person name="Sato Y."/>
            <person name="Takashima Y."/>
            <person name="Narisawa K."/>
            <person name="Ohta H."/>
        </authorList>
    </citation>
    <scope>NUCLEOTIDE SEQUENCE [LARGE SCALE GENOMIC DNA]</scope>
    <source>
        <strain evidence="2 3">B1-EB</strain>
    </source>
</reference>
<organism evidence="2 3">
    <name type="scientific">Mycoavidus cysteinexigens</name>
    <dbReference type="NCBI Taxonomy" id="1553431"/>
    <lineage>
        <taxon>Bacteria</taxon>
        <taxon>Pseudomonadati</taxon>
        <taxon>Pseudomonadota</taxon>
        <taxon>Betaproteobacteria</taxon>
        <taxon>Burkholderiales</taxon>
        <taxon>Burkholderiaceae</taxon>
        <taxon>Mycoavidus</taxon>
    </lineage>
</organism>
<keyword evidence="3" id="KW-1185">Reference proteome</keyword>
<proteinExistence type="predicted"/>
<evidence type="ECO:0000313" key="3">
    <source>
        <dbReference type="Proteomes" id="UP000282597"/>
    </source>
</evidence>